<feature type="transmembrane region" description="Helical" evidence="8">
    <location>
        <begin position="141"/>
        <end position="160"/>
    </location>
</feature>
<dbReference type="Pfam" id="PF18967">
    <property type="entry name" value="PycTM"/>
    <property type="match status" value="1"/>
</dbReference>
<reference evidence="10 11" key="1">
    <citation type="journal article" date="2009" name="Environ. Microbiol.">
        <title>Genome sequence of Desulfobacterium autotrophicum HRM2, a marine sulfate reducer oxidizing organic carbon completely to carbon dioxide.</title>
        <authorList>
            <person name="Strittmatter A.W."/>
            <person name="Liesegang H."/>
            <person name="Rabus R."/>
            <person name="Decker I."/>
            <person name="Amann J."/>
            <person name="Andres S."/>
            <person name="Henne A."/>
            <person name="Fricke W.F."/>
            <person name="Martinez-Arias R."/>
            <person name="Bartels D."/>
            <person name="Goesmann A."/>
            <person name="Krause L."/>
            <person name="Puehler A."/>
            <person name="Klenk H.P."/>
            <person name="Richter M."/>
            <person name="Schuler M."/>
            <person name="Gloeckner F.O."/>
            <person name="Meyerdierks A."/>
            <person name="Gottschalk G."/>
            <person name="Amann R."/>
        </authorList>
    </citation>
    <scope>NUCLEOTIDE SEQUENCE [LARGE SCALE GENOMIC DNA]</scope>
    <source>
        <strain evidence="11">ATCC 43914 / DSM 3382 / HRM2</strain>
    </source>
</reference>
<dbReference type="STRING" id="177437.HRM2_19340"/>
<dbReference type="eggNOG" id="ENOG5033AVZ">
    <property type="taxonomic scope" value="Bacteria"/>
</dbReference>
<dbReference type="InterPro" id="IPR043760">
    <property type="entry name" value="PycTM_dom"/>
</dbReference>
<keyword evidence="4" id="KW-0547">Nucleotide-binding</keyword>
<organism evidence="10 11">
    <name type="scientific">Desulforapulum autotrophicum (strain ATCC 43914 / DSM 3382 / VKM B-1955 / HRM2)</name>
    <name type="common">Desulfobacterium autotrophicum</name>
    <dbReference type="NCBI Taxonomy" id="177437"/>
    <lineage>
        <taxon>Bacteria</taxon>
        <taxon>Pseudomonadati</taxon>
        <taxon>Thermodesulfobacteriota</taxon>
        <taxon>Desulfobacteria</taxon>
        <taxon>Desulfobacterales</taxon>
        <taxon>Desulfobacteraceae</taxon>
        <taxon>Desulforapulum</taxon>
    </lineage>
</organism>
<keyword evidence="7 8" id="KW-0472">Membrane</keyword>
<comment type="subcellular location">
    <subcellularLocation>
        <location evidence="1">Cell membrane</location>
    </subcellularLocation>
</comment>
<dbReference type="RefSeq" id="WP_015903816.1">
    <property type="nucleotide sequence ID" value="NC_012108.1"/>
</dbReference>
<protein>
    <recommendedName>
        <fullName evidence="9">Pycsar effector protein domain-containing protein</fullName>
    </recommendedName>
</protein>
<keyword evidence="3 8" id="KW-0812">Transmembrane</keyword>
<evidence type="ECO:0000256" key="4">
    <source>
        <dbReference type="ARBA" id="ARBA00022741"/>
    </source>
</evidence>
<feature type="domain" description="Pycsar effector protein" evidence="9">
    <location>
        <begin position="12"/>
        <end position="158"/>
    </location>
</feature>
<dbReference type="EMBL" id="CP001087">
    <property type="protein sequence ID" value="ACN15035.1"/>
    <property type="molecule type" value="Genomic_DNA"/>
</dbReference>
<evidence type="ECO:0000256" key="2">
    <source>
        <dbReference type="ARBA" id="ARBA00022475"/>
    </source>
</evidence>
<proteinExistence type="predicted"/>
<gene>
    <name evidence="10" type="ordered locus">HRM2_19340</name>
</gene>
<evidence type="ECO:0000256" key="5">
    <source>
        <dbReference type="ARBA" id="ARBA00022989"/>
    </source>
</evidence>
<dbReference type="GO" id="GO:0051607">
    <property type="term" value="P:defense response to virus"/>
    <property type="evidence" value="ECO:0007669"/>
    <property type="project" value="UniProtKB-KW"/>
</dbReference>
<feature type="transmembrane region" description="Helical" evidence="8">
    <location>
        <begin position="29"/>
        <end position="49"/>
    </location>
</feature>
<dbReference type="HOGENOM" id="CLU_1616330_0_0_7"/>
<evidence type="ECO:0000313" key="10">
    <source>
        <dbReference type="EMBL" id="ACN15035.1"/>
    </source>
</evidence>
<evidence type="ECO:0000256" key="8">
    <source>
        <dbReference type="SAM" id="Phobius"/>
    </source>
</evidence>
<keyword evidence="6" id="KW-0051">Antiviral defense</keyword>
<evidence type="ECO:0000256" key="7">
    <source>
        <dbReference type="ARBA" id="ARBA00023136"/>
    </source>
</evidence>
<keyword evidence="2" id="KW-1003">Cell membrane</keyword>
<accession>C0QC23</accession>
<dbReference type="Proteomes" id="UP000000442">
    <property type="component" value="Chromosome"/>
</dbReference>
<feature type="transmembrane region" description="Helical" evidence="8">
    <location>
        <begin position="55"/>
        <end position="80"/>
    </location>
</feature>
<evidence type="ECO:0000256" key="1">
    <source>
        <dbReference type="ARBA" id="ARBA00004236"/>
    </source>
</evidence>
<sequence length="164" mass="18017">MESNSQRIVVLEGELTRLLCWINTAETKISLVLAISTAMLGALAVLSPVCSGWTVFPAILASFATLCLVLSIVFSAVSSFPRTDGPDRSLIYFGGITSLDLSEYINSMSNLTEDQYIHDLICQCHRNAQIAERKFTWVKRAIACLFLSSGPWALSLYLLYSAKA</sequence>
<dbReference type="AlphaFoldDB" id="C0QC23"/>
<evidence type="ECO:0000256" key="6">
    <source>
        <dbReference type="ARBA" id="ARBA00023118"/>
    </source>
</evidence>
<name>C0QC23_DESAH</name>
<keyword evidence="11" id="KW-1185">Reference proteome</keyword>
<dbReference type="OrthoDB" id="9134641at2"/>
<evidence type="ECO:0000256" key="3">
    <source>
        <dbReference type="ARBA" id="ARBA00022692"/>
    </source>
</evidence>
<dbReference type="GO" id="GO:0005886">
    <property type="term" value="C:plasma membrane"/>
    <property type="evidence" value="ECO:0007669"/>
    <property type="project" value="UniProtKB-SubCell"/>
</dbReference>
<keyword evidence="5 8" id="KW-1133">Transmembrane helix</keyword>
<dbReference type="KEGG" id="dat:HRM2_19340"/>
<evidence type="ECO:0000313" key="11">
    <source>
        <dbReference type="Proteomes" id="UP000000442"/>
    </source>
</evidence>
<evidence type="ECO:0000259" key="9">
    <source>
        <dbReference type="Pfam" id="PF18967"/>
    </source>
</evidence>
<dbReference type="GO" id="GO:0000166">
    <property type="term" value="F:nucleotide binding"/>
    <property type="evidence" value="ECO:0007669"/>
    <property type="project" value="UniProtKB-KW"/>
</dbReference>